<dbReference type="Pfam" id="PF00072">
    <property type="entry name" value="Response_reg"/>
    <property type="match status" value="1"/>
</dbReference>
<dbReference type="PROSITE" id="PS50110">
    <property type="entry name" value="RESPONSE_REGULATORY"/>
    <property type="match status" value="1"/>
</dbReference>
<dbReference type="AlphaFoldDB" id="A0A1G2CI38"/>
<dbReference type="InterPro" id="IPR011006">
    <property type="entry name" value="CheY-like_superfamily"/>
</dbReference>
<feature type="domain" description="Response regulatory" evidence="3">
    <location>
        <begin position="5"/>
        <end position="122"/>
    </location>
</feature>
<dbReference type="InterPro" id="IPR001789">
    <property type="entry name" value="Sig_transdc_resp-reg_receiver"/>
</dbReference>
<evidence type="ECO:0000313" key="4">
    <source>
        <dbReference type="EMBL" id="OGZ00390.1"/>
    </source>
</evidence>
<protein>
    <recommendedName>
        <fullName evidence="3">Response regulatory domain-containing protein</fullName>
    </recommendedName>
</protein>
<evidence type="ECO:0000259" key="3">
    <source>
        <dbReference type="PROSITE" id="PS50110"/>
    </source>
</evidence>
<gene>
    <name evidence="4" type="ORF">A2945_03525</name>
</gene>
<reference evidence="4 5" key="1">
    <citation type="journal article" date="2016" name="Nat. Commun.">
        <title>Thousands of microbial genomes shed light on interconnected biogeochemical processes in an aquifer system.</title>
        <authorList>
            <person name="Anantharaman K."/>
            <person name="Brown C.T."/>
            <person name="Hug L.A."/>
            <person name="Sharon I."/>
            <person name="Castelle C.J."/>
            <person name="Probst A.J."/>
            <person name="Thomas B.C."/>
            <person name="Singh A."/>
            <person name="Wilkins M.J."/>
            <person name="Karaoz U."/>
            <person name="Brodie E.L."/>
            <person name="Williams K.H."/>
            <person name="Hubbard S.S."/>
            <person name="Banfield J.F."/>
        </authorList>
    </citation>
    <scope>NUCLEOTIDE SEQUENCE [LARGE SCALE GENOMIC DNA]</scope>
</reference>
<name>A0A1G2CI38_9BACT</name>
<dbReference type="PANTHER" id="PTHR44591:SF3">
    <property type="entry name" value="RESPONSE REGULATORY DOMAIN-CONTAINING PROTEIN"/>
    <property type="match status" value="1"/>
</dbReference>
<organism evidence="4 5">
    <name type="scientific">Candidatus Liptonbacteria bacterium RIFCSPLOWO2_01_FULL_52_25</name>
    <dbReference type="NCBI Taxonomy" id="1798650"/>
    <lineage>
        <taxon>Bacteria</taxon>
        <taxon>Candidatus Liptoniibacteriota</taxon>
    </lineage>
</organism>
<evidence type="ECO:0000256" key="2">
    <source>
        <dbReference type="PROSITE-ProRule" id="PRU00169"/>
    </source>
</evidence>
<dbReference type="STRING" id="1798650.A2945_03525"/>
<evidence type="ECO:0000256" key="1">
    <source>
        <dbReference type="ARBA" id="ARBA00022553"/>
    </source>
</evidence>
<dbReference type="SMART" id="SM00448">
    <property type="entry name" value="REC"/>
    <property type="match status" value="1"/>
</dbReference>
<dbReference type="SUPFAM" id="SSF52172">
    <property type="entry name" value="CheY-like"/>
    <property type="match status" value="1"/>
</dbReference>
<sequence>MDSKKILLVDDDPQIHDLYKLRLTGAGFTVLEAWNGKEGIEMAKKEKPDFILLDVLMPVMDGPRALLEIKEDAEIKNIPVLILTGLEDRPIDVRVAKEVGAVDFINKSVEFKELLARIKGTLHME</sequence>
<dbReference type="PANTHER" id="PTHR44591">
    <property type="entry name" value="STRESS RESPONSE REGULATOR PROTEIN 1"/>
    <property type="match status" value="1"/>
</dbReference>
<keyword evidence="1 2" id="KW-0597">Phosphoprotein</keyword>
<evidence type="ECO:0000313" key="5">
    <source>
        <dbReference type="Proteomes" id="UP000178880"/>
    </source>
</evidence>
<dbReference type="Proteomes" id="UP000178880">
    <property type="component" value="Unassembled WGS sequence"/>
</dbReference>
<dbReference type="Gene3D" id="3.40.50.2300">
    <property type="match status" value="1"/>
</dbReference>
<feature type="modified residue" description="4-aspartylphosphate" evidence="2">
    <location>
        <position position="54"/>
    </location>
</feature>
<dbReference type="InterPro" id="IPR050595">
    <property type="entry name" value="Bact_response_regulator"/>
</dbReference>
<proteinExistence type="predicted"/>
<dbReference type="EMBL" id="MHLA01000001">
    <property type="protein sequence ID" value="OGZ00390.1"/>
    <property type="molecule type" value="Genomic_DNA"/>
</dbReference>
<accession>A0A1G2CI38</accession>
<comment type="caution">
    <text evidence="4">The sequence shown here is derived from an EMBL/GenBank/DDBJ whole genome shotgun (WGS) entry which is preliminary data.</text>
</comment>
<dbReference type="GO" id="GO:0000160">
    <property type="term" value="P:phosphorelay signal transduction system"/>
    <property type="evidence" value="ECO:0007669"/>
    <property type="project" value="InterPro"/>
</dbReference>